<dbReference type="EMBL" id="LVJZ01000003">
    <property type="protein sequence ID" value="ODB98191.1"/>
    <property type="molecule type" value="Genomic_DNA"/>
</dbReference>
<dbReference type="InterPro" id="IPR006094">
    <property type="entry name" value="Oxid_FAD_bind_N"/>
</dbReference>
<accession>A0A1E2UU68</accession>
<sequence length="355" mass="38958">MSGDQDQSSLLQANIKDALAEHSCLRLMGSGSKDFYGRELGQQQVLDLSGNRGIVSYEPTELVITARGGTPLDEIEAALAANGQMLPFEPPHFDGKGTIGGAIAAGLSGPRRPWGGSPRDLLLGIKLLDGQGRIMSFGGQVMKNVAGYDISRLMAGAMGTLGVLLEVSIKVLPKPVEEHTLIFDRDPHSATRLVGEMIAESQPVTASFSLADKQAIRLACSHQRLGAIRQKYGLQESTESTGFWQQLRDHKLDFFQQSKPLWRLSLKPTSPLELTEPCLQEWSGGLRWLYSERPATEIRTLVESQGGHALQFRNGDRSGDIFHPLHPRILKIQQGLKAVFDPHGLFNPGRHYSDY</sequence>
<comment type="caution">
    <text evidence="4">The sequence shown here is derived from an EMBL/GenBank/DDBJ whole genome shotgun (WGS) entry which is preliminary data.</text>
</comment>
<dbReference type="InterPro" id="IPR016166">
    <property type="entry name" value="FAD-bd_PCMH"/>
</dbReference>
<name>A0A1E2UU68_9GAMM</name>
<dbReference type="AlphaFoldDB" id="A0A1E2UU68"/>
<evidence type="ECO:0000256" key="2">
    <source>
        <dbReference type="ARBA" id="ARBA00022827"/>
    </source>
</evidence>
<reference evidence="4 5" key="1">
    <citation type="submission" date="2016-03" db="EMBL/GenBank/DDBJ databases">
        <title>Chemosynthetic sulphur-oxidizing symbionts of marine invertebrate animals are capable of nitrogen fixation.</title>
        <authorList>
            <person name="Petersen J.M."/>
            <person name="Kemper A."/>
            <person name="Gruber-Vodicka H."/>
            <person name="Cardini U."/>
            <person name="Geest Mvander."/>
            <person name="Kleiner M."/>
            <person name="Bulgheresi S."/>
            <person name="Fussmann M."/>
            <person name="Herbold C."/>
            <person name="Seah B.K.B."/>
            <person name="Antony C.Paul."/>
            <person name="Liu D."/>
            <person name="Belitz A."/>
            <person name="Weber M."/>
        </authorList>
    </citation>
    <scope>NUCLEOTIDE SEQUENCE [LARGE SCALE GENOMIC DNA]</scope>
    <source>
        <strain evidence="4">G_D</strain>
    </source>
</reference>
<dbReference type="SUPFAM" id="SSF55103">
    <property type="entry name" value="FAD-linked oxidases, C-terminal domain"/>
    <property type="match status" value="1"/>
</dbReference>
<protein>
    <submittedName>
        <fullName evidence="4">Glycolate oxidase subunit GlcE</fullName>
    </submittedName>
</protein>
<dbReference type="OrthoDB" id="9811557at2"/>
<dbReference type="GO" id="GO:0071949">
    <property type="term" value="F:FAD binding"/>
    <property type="evidence" value="ECO:0007669"/>
    <property type="project" value="InterPro"/>
</dbReference>
<keyword evidence="5" id="KW-1185">Reference proteome</keyword>
<dbReference type="Proteomes" id="UP000094849">
    <property type="component" value="Unassembled WGS sequence"/>
</dbReference>
<evidence type="ECO:0000313" key="5">
    <source>
        <dbReference type="Proteomes" id="UP000094849"/>
    </source>
</evidence>
<dbReference type="InterPro" id="IPR016164">
    <property type="entry name" value="FAD-linked_Oxase-like_C"/>
</dbReference>
<keyword evidence="2" id="KW-0274">FAD</keyword>
<dbReference type="PANTHER" id="PTHR11748">
    <property type="entry name" value="D-LACTATE DEHYDROGENASE"/>
    <property type="match status" value="1"/>
</dbReference>
<dbReference type="GO" id="GO:0003824">
    <property type="term" value="F:catalytic activity"/>
    <property type="evidence" value="ECO:0007669"/>
    <property type="project" value="InterPro"/>
</dbReference>
<dbReference type="SUPFAM" id="SSF56176">
    <property type="entry name" value="FAD-binding/transporter-associated domain-like"/>
    <property type="match status" value="1"/>
</dbReference>
<feature type="domain" description="FAD-binding PCMH-type" evidence="3">
    <location>
        <begin position="1"/>
        <end position="174"/>
    </location>
</feature>
<gene>
    <name evidence="4" type="ORF">A3196_16395</name>
</gene>
<evidence type="ECO:0000259" key="3">
    <source>
        <dbReference type="PROSITE" id="PS51387"/>
    </source>
</evidence>
<keyword evidence="1" id="KW-0285">Flavoprotein</keyword>
<dbReference type="NCBIfam" id="NF008439">
    <property type="entry name" value="PRK11282.1"/>
    <property type="match status" value="1"/>
</dbReference>
<organism evidence="4 5">
    <name type="scientific">Candidatus Thiodiazotropha endoloripes</name>
    <dbReference type="NCBI Taxonomy" id="1818881"/>
    <lineage>
        <taxon>Bacteria</taxon>
        <taxon>Pseudomonadati</taxon>
        <taxon>Pseudomonadota</taxon>
        <taxon>Gammaproteobacteria</taxon>
        <taxon>Chromatiales</taxon>
        <taxon>Sedimenticolaceae</taxon>
        <taxon>Candidatus Thiodiazotropha</taxon>
    </lineage>
</organism>
<dbReference type="InterPro" id="IPR016169">
    <property type="entry name" value="FAD-bd_PCMH_sub2"/>
</dbReference>
<evidence type="ECO:0000256" key="1">
    <source>
        <dbReference type="ARBA" id="ARBA00022630"/>
    </source>
</evidence>
<dbReference type="PROSITE" id="PS51387">
    <property type="entry name" value="FAD_PCMH"/>
    <property type="match status" value="1"/>
</dbReference>
<dbReference type="PANTHER" id="PTHR11748:SF103">
    <property type="entry name" value="GLYCOLATE OXIDASE SUBUNIT GLCE"/>
    <property type="match status" value="1"/>
</dbReference>
<dbReference type="STRING" id="1818881.A3196_16395"/>
<dbReference type="Gene3D" id="3.30.465.10">
    <property type="match status" value="1"/>
</dbReference>
<dbReference type="Pfam" id="PF01565">
    <property type="entry name" value="FAD_binding_4"/>
    <property type="match status" value="1"/>
</dbReference>
<proteinExistence type="predicted"/>
<dbReference type="RefSeq" id="WP_069006621.1">
    <property type="nucleotide sequence ID" value="NZ_LVJW01000003.1"/>
</dbReference>
<evidence type="ECO:0000313" key="4">
    <source>
        <dbReference type="EMBL" id="ODB98191.1"/>
    </source>
</evidence>
<dbReference type="InterPro" id="IPR036318">
    <property type="entry name" value="FAD-bd_PCMH-like_sf"/>
</dbReference>